<dbReference type="RefSeq" id="WP_078816463.1">
    <property type="nucleotide sequence ID" value="NZ_FUYJ01000001.1"/>
</dbReference>
<dbReference type="EMBL" id="FUYJ01000001">
    <property type="protein sequence ID" value="SKA87413.1"/>
    <property type="molecule type" value="Genomic_DNA"/>
</dbReference>
<dbReference type="Proteomes" id="UP000190042">
    <property type="component" value="Unassembled WGS sequence"/>
</dbReference>
<name>A0A1T4XCY4_9BACL</name>
<dbReference type="AlphaFoldDB" id="A0A1T4XCY4"/>
<protein>
    <submittedName>
        <fullName evidence="1">Uncharacterized protein</fullName>
    </submittedName>
</protein>
<dbReference type="PROSITE" id="PS51257">
    <property type="entry name" value="PROKAR_LIPOPROTEIN"/>
    <property type="match status" value="1"/>
</dbReference>
<gene>
    <name evidence="1" type="ORF">SAMN04244570_0500</name>
</gene>
<keyword evidence="2" id="KW-1185">Reference proteome</keyword>
<evidence type="ECO:0000313" key="1">
    <source>
        <dbReference type="EMBL" id="SKA87413.1"/>
    </source>
</evidence>
<reference evidence="2" key="1">
    <citation type="submission" date="2017-02" db="EMBL/GenBank/DDBJ databases">
        <authorList>
            <person name="Varghese N."/>
            <person name="Submissions S."/>
        </authorList>
    </citation>
    <scope>NUCLEOTIDE SEQUENCE [LARGE SCALE GENOMIC DNA]</scope>
    <source>
        <strain evidence="2">DSM 23966</strain>
    </source>
</reference>
<evidence type="ECO:0000313" key="2">
    <source>
        <dbReference type="Proteomes" id="UP000190042"/>
    </source>
</evidence>
<accession>A0A1T4XCY4</accession>
<sequence>MNRKVIVLTVMLCVGLLLSGCISRTPEEKQVSETPYPDQLETVQKAVDSYQEQAGGLLPIKTRDMETDQYIKYPIEFSKIVPDFTEKIPSNAFENGGIFQYVLTDVEENPTVKLVDLRIAEKLRDLNLRKFINGELPFLDPVGEFVYEVDFKKMGFKEPLTVESPYSNAHLPIVVAGDGHFYVDYSIDLNKILTEEKPEVEQGTDIRYLLSETSAILPAYSLPYTVNEDNEPVFMKK</sequence>
<organism evidence="1 2">
    <name type="scientific">Sporosarcina newyorkensis</name>
    <dbReference type="NCBI Taxonomy" id="759851"/>
    <lineage>
        <taxon>Bacteria</taxon>
        <taxon>Bacillati</taxon>
        <taxon>Bacillota</taxon>
        <taxon>Bacilli</taxon>
        <taxon>Bacillales</taxon>
        <taxon>Caryophanaceae</taxon>
        <taxon>Sporosarcina</taxon>
    </lineage>
</organism>
<proteinExistence type="predicted"/>